<comment type="cofactor">
    <cofactor evidence="2">
        <name>Zn(2+)</name>
        <dbReference type="ChEBI" id="CHEBI:29105"/>
    </cofactor>
</comment>
<gene>
    <name evidence="13" type="ORF">CFOL_v3_27130</name>
</gene>
<accession>A0A1Q3CTV3</accession>
<dbReference type="PANTHER" id="PTHR11685">
    <property type="entry name" value="RBR FAMILY RING FINGER AND IBR DOMAIN-CONTAINING"/>
    <property type="match status" value="1"/>
</dbReference>
<dbReference type="InterPro" id="IPR002867">
    <property type="entry name" value="IBR_dom"/>
</dbReference>
<keyword evidence="14" id="KW-1185">Reference proteome</keyword>
<dbReference type="GO" id="GO:0016567">
    <property type="term" value="P:protein ubiquitination"/>
    <property type="evidence" value="ECO:0007669"/>
    <property type="project" value="UniProtKB-UniPathway"/>
</dbReference>
<keyword evidence="9" id="KW-0833">Ubl conjugation pathway</keyword>
<evidence type="ECO:0000256" key="4">
    <source>
        <dbReference type="ARBA" id="ARBA00012251"/>
    </source>
</evidence>
<evidence type="ECO:0000256" key="11">
    <source>
        <dbReference type="SAM" id="MobiDB-lite"/>
    </source>
</evidence>
<dbReference type="InterPro" id="IPR044066">
    <property type="entry name" value="TRIAD_supradom"/>
</dbReference>
<feature type="domain" description="RING-type" evidence="12">
    <location>
        <begin position="56"/>
        <end position="266"/>
    </location>
</feature>
<dbReference type="PROSITE" id="PS51873">
    <property type="entry name" value="TRIAD"/>
    <property type="match status" value="1"/>
</dbReference>
<feature type="non-terminal residue" evidence="13">
    <location>
        <position position="1"/>
    </location>
</feature>
<dbReference type="InterPro" id="IPR031127">
    <property type="entry name" value="E3_UB_ligase_RBR"/>
</dbReference>
<evidence type="ECO:0000259" key="12">
    <source>
        <dbReference type="PROSITE" id="PS51873"/>
    </source>
</evidence>
<dbReference type="InterPro" id="IPR013083">
    <property type="entry name" value="Znf_RING/FYVE/PHD"/>
</dbReference>
<dbReference type="OrthoDB" id="10009520at2759"/>
<dbReference type="Gene3D" id="1.20.120.1750">
    <property type="match status" value="1"/>
</dbReference>
<dbReference type="SMART" id="SM00647">
    <property type="entry name" value="IBR"/>
    <property type="match status" value="1"/>
</dbReference>
<evidence type="ECO:0000313" key="14">
    <source>
        <dbReference type="Proteomes" id="UP000187406"/>
    </source>
</evidence>
<evidence type="ECO:0000256" key="9">
    <source>
        <dbReference type="ARBA" id="ARBA00022786"/>
    </source>
</evidence>
<comment type="caution">
    <text evidence="13">The sequence shown here is derived from an EMBL/GenBank/DDBJ whole genome shotgun (WGS) entry which is preliminary data.</text>
</comment>
<reference evidence="14" key="1">
    <citation type="submission" date="2016-04" db="EMBL/GenBank/DDBJ databases">
        <title>Cephalotus genome sequencing.</title>
        <authorList>
            <person name="Fukushima K."/>
            <person name="Hasebe M."/>
            <person name="Fang X."/>
        </authorList>
    </citation>
    <scope>NUCLEOTIDE SEQUENCE [LARGE SCALE GENOMIC DNA]</scope>
    <source>
        <strain evidence="14">cv. St1</strain>
    </source>
</reference>
<dbReference type="EC" id="2.3.2.31" evidence="4"/>
<keyword evidence="7" id="KW-0677">Repeat</keyword>
<keyword evidence="6" id="KW-0479">Metal-binding</keyword>
<dbReference type="STRING" id="3775.A0A1Q3CTV3"/>
<dbReference type="InterPro" id="IPR017907">
    <property type="entry name" value="Znf_RING_CS"/>
</dbReference>
<dbReference type="Proteomes" id="UP000187406">
    <property type="component" value="Unassembled WGS sequence"/>
</dbReference>
<proteinExistence type="predicted"/>
<name>A0A1Q3CTV3_CEPFO</name>
<evidence type="ECO:0000256" key="2">
    <source>
        <dbReference type="ARBA" id="ARBA00001947"/>
    </source>
</evidence>
<keyword evidence="8" id="KW-0863">Zinc-finger</keyword>
<evidence type="ECO:0000256" key="1">
    <source>
        <dbReference type="ARBA" id="ARBA00001798"/>
    </source>
</evidence>
<dbReference type="SUPFAM" id="SSF57850">
    <property type="entry name" value="RING/U-box"/>
    <property type="match status" value="3"/>
</dbReference>
<evidence type="ECO:0000256" key="10">
    <source>
        <dbReference type="ARBA" id="ARBA00022833"/>
    </source>
</evidence>
<comment type="catalytic activity">
    <reaction evidence="1">
        <text>[E2 ubiquitin-conjugating enzyme]-S-ubiquitinyl-L-cysteine + [acceptor protein]-L-lysine = [E2 ubiquitin-conjugating enzyme]-L-cysteine + [acceptor protein]-N(6)-ubiquitinyl-L-lysine.</text>
        <dbReference type="EC" id="2.3.2.31"/>
    </reaction>
</comment>
<dbReference type="UniPathway" id="UPA00143"/>
<dbReference type="GO" id="GO:0008270">
    <property type="term" value="F:zinc ion binding"/>
    <property type="evidence" value="ECO:0007669"/>
    <property type="project" value="UniProtKB-KW"/>
</dbReference>
<evidence type="ECO:0000256" key="5">
    <source>
        <dbReference type="ARBA" id="ARBA00022679"/>
    </source>
</evidence>
<keyword evidence="5" id="KW-0808">Transferase</keyword>
<keyword evidence="10" id="KW-0862">Zinc</keyword>
<dbReference type="FunFam" id="3.30.40.10:FF:000230">
    <property type="entry name" value="RBR-type E3 ubiquitin transferase"/>
    <property type="match status" value="1"/>
</dbReference>
<dbReference type="GO" id="GO:0061630">
    <property type="term" value="F:ubiquitin protein ligase activity"/>
    <property type="evidence" value="ECO:0007669"/>
    <property type="project" value="UniProtKB-EC"/>
</dbReference>
<comment type="pathway">
    <text evidence="3">Protein modification; protein ubiquitination.</text>
</comment>
<feature type="region of interest" description="Disordered" evidence="11">
    <location>
        <begin position="16"/>
        <end position="41"/>
    </location>
</feature>
<evidence type="ECO:0000256" key="8">
    <source>
        <dbReference type="ARBA" id="ARBA00022771"/>
    </source>
</evidence>
<sequence>QILHLQEAIMASIITSQSSSEATHETHLSKKQKTTHETLIGPEDSKQIKAEPCDSSLTCCEICFESKEGERIHSIDGCIHSFCIDCIGKHVVAKIELGICNITCLGLNCNSVLQPETFMTILDKEVIDLWGEALCKSLIDGSHQLYCPFEDCSAVLINDTEKCSRECECPLCHRQFCLQCKVPWHSGVECEEYQKLDADERGVGDLMLRELVKEEKWSRCPKCNFYVERTSGCNNMRCRQVNIITAVVIAILCTANRLWVYSTYNC</sequence>
<protein>
    <recommendedName>
        <fullName evidence="4">RBR-type E3 ubiquitin transferase</fullName>
        <ecNumber evidence="4">2.3.2.31</ecNumber>
    </recommendedName>
</protein>
<dbReference type="InParanoid" id="A0A1Q3CTV3"/>
<evidence type="ECO:0000256" key="6">
    <source>
        <dbReference type="ARBA" id="ARBA00022723"/>
    </source>
</evidence>
<dbReference type="EMBL" id="BDDD01002963">
    <property type="protein sequence ID" value="GAV83684.1"/>
    <property type="molecule type" value="Genomic_DNA"/>
</dbReference>
<evidence type="ECO:0000256" key="3">
    <source>
        <dbReference type="ARBA" id="ARBA00004906"/>
    </source>
</evidence>
<dbReference type="Gene3D" id="3.30.40.10">
    <property type="entry name" value="Zinc/RING finger domain, C3HC4 (zinc finger)"/>
    <property type="match status" value="1"/>
</dbReference>
<dbReference type="Pfam" id="PF01485">
    <property type="entry name" value="IBR"/>
    <property type="match status" value="1"/>
</dbReference>
<evidence type="ECO:0000313" key="13">
    <source>
        <dbReference type="EMBL" id="GAV83684.1"/>
    </source>
</evidence>
<dbReference type="AlphaFoldDB" id="A0A1Q3CTV3"/>
<evidence type="ECO:0000256" key="7">
    <source>
        <dbReference type="ARBA" id="ARBA00022737"/>
    </source>
</evidence>
<organism evidence="13 14">
    <name type="scientific">Cephalotus follicularis</name>
    <name type="common">Albany pitcher plant</name>
    <dbReference type="NCBI Taxonomy" id="3775"/>
    <lineage>
        <taxon>Eukaryota</taxon>
        <taxon>Viridiplantae</taxon>
        <taxon>Streptophyta</taxon>
        <taxon>Embryophyta</taxon>
        <taxon>Tracheophyta</taxon>
        <taxon>Spermatophyta</taxon>
        <taxon>Magnoliopsida</taxon>
        <taxon>eudicotyledons</taxon>
        <taxon>Gunneridae</taxon>
        <taxon>Pentapetalae</taxon>
        <taxon>rosids</taxon>
        <taxon>fabids</taxon>
        <taxon>Oxalidales</taxon>
        <taxon>Cephalotaceae</taxon>
        <taxon>Cephalotus</taxon>
    </lineage>
</organism>
<dbReference type="PROSITE" id="PS00518">
    <property type="entry name" value="ZF_RING_1"/>
    <property type="match status" value="1"/>
</dbReference>